<accession>A0AAD1WT62</accession>
<evidence type="ECO:0008006" key="3">
    <source>
        <dbReference type="Google" id="ProtNLM"/>
    </source>
</evidence>
<dbReference type="EMBL" id="OW240923">
    <property type="protein sequence ID" value="CAH2325244.1"/>
    <property type="molecule type" value="Genomic_DNA"/>
</dbReference>
<dbReference type="PANTHER" id="PTHR21301">
    <property type="entry name" value="REVERSE TRANSCRIPTASE"/>
    <property type="match status" value="1"/>
</dbReference>
<protein>
    <recommendedName>
        <fullName evidence="3">Reverse transcriptase domain-containing protein</fullName>
    </recommendedName>
</protein>
<evidence type="ECO:0000313" key="1">
    <source>
        <dbReference type="EMBL" id="CAH2325244.1"/>
    </source>
</evidence>
<reference evidence="1" key="1">
    <citation type="submission" date="2022-03" db="EMBL/GenBank/DDBJ databases">
        <authorList>
            <person name="Alioto T."/>
            <person name="Alioto T."/>
            <person name="Gomez Garrido J."/>
        </authorList>
    </citation>
    <scope>NUCLEOTIDE SEQUENCE</scope>
</reference>
<evidence type="ECO:0000313" key="2">
    <source>
        <dbReference type="Proteomes" id="UP001295444"/>
    </source>
</evidence>
<proteinExistence type="predicted"/>
<organism evidence="1 2">
    <name type="scientific">Pelobates cultripes</name>
    <name type="common">Western spadefoot toad</name>
    <dbReference type="NCBI Taxonomy" id="61616"/>
    <lineage>
        <taxon>Eukaryota</taxon>
        <taxon>Metazoa</taxon>
        <taxon>Chordata</taxon>
        <taxon>Craniata</taxon>
        <taxon>Vertebrata</taxon>
        <taxon>Euteleostomi</taxon>
        <taxon>Amphibia</taxon>
        <taxon>Batrachia</taxon>
        <taxon>Anura</taxon>
        <taxon>Pelobatoidea</taxon>
        <taxon>Pelobatidae</taxon>
        <taxon>Pelobates</taxon>
    </lineage>
</organism>
<sequence length="188" mass="21666">MAEHVLGDIETYRVLKCDPTNDFLLKYKEILDEGRSGGLLSADEYEFILNRHPRIATFYCLPKVHKNLEEPPGRPIVSGVENLTQNGSLYIDKILRPFVETLPSYIRDTKQALNRLSNLKFSPTVQLCSLDVESLYSSIPHEKGLSHVEFFLDKRVRAHARGLWTSQDTVDFSWRGGMNRRPLFVDER</sequence>
<dbReference type="Proteomes" id="UP001295444">
    <property type="component" value="Chromosome 12"/>
</dbReference>
<name>A0AAD1WT62_PELCU</name>
<dbReference type="AlphaFoldDB" id="A0AAD1WT62"/>
<dbReference type="PANTHER" id="PTHR21301:SF13">
    <property type="match status" value="1"/>
</dbReference>
<keyword evidence="2" id="KW-1185">Reference proteome</keyword>
<gene>
    <name evidence="1" type="ORF">PECUL_23A056893</name>
</gene>